<evidence type="ECO:0000313" key="8">
    <source>
        <dbReference type="Proteomes" id="UP001219568"/>
    </source>
</evidence>
<evidence type="ECO:0000256" key="5">
    <source>
        <dbReference type="SAM" id="SignalP"/>
    </source>
</evidence>
<organism evidence="7 8">
    <name type="scientific">Penicillium canescens</name>
    <dbReference type="NCBI Taxonomy" id="5083"/>
    <lineage>
        <taxon>Eukaryota</taxon>
        <taxon>Fungi</taxon>
        <taxon>Dikarya</taxon>
        <taxon>Ascomycota</taxon>
        <taxon>Pezizomycotina</taxon>
        <taxon>Eurotiomycetes</taxon>
        <taxon>Eurotiomycetidae</taxon>
        <taxon>Eurotiales</taxon>
        <taxon>Aspergillaceae</taxon>
        <taxon>Penicillium</taxon>
    </lineage>
</organism>
<evidence type="ECO:0000259" key="6">
    <source>
        <dbReference type="PROSITE" id="PS51762"/>
    </source>
</evidence>
<comment type="caution">
    <text evidence="7">The sequence shown here is derived from an EMBL/GenBank/DDBJ whole genome shotgun (WGS) entry which is preliminary data.</text>
</comment>
<gene>
    <name evidence="7" type="ORF">N7460_007489</name>
</gene>
<name>A0AAD6IA33_PENCN</name>
<dbReference type="PROSITE" id="PS51762">
    <property type="entry name" value="GH16_2"/>
    <property type="match status" value="1"/>
</dbReference>
<dbReference type="Gene3D" id="2.60.120.200">
    <property type="match status" value="1"/>
</dbReference>
<keyword evidence="5" id="KW-0732">Signal</keyword>
<protein>
    <submittedName>
        <fullName evidence="7">Concanavalin A-like lectin/glucanase domain-containing protein</fullName>
    </submittedName>
</protein>
<keyword evidence="8" id="KW-1185">Reference proteome</keyword>
<dbReference type="AlphaFoldDB" id="A0AAD6IA33"/>
<dbReference type="GO" id="GO:0004553">
    <property type="term" value="F:hydrolase activity, hydrolyzing O-glycosyl compounds"/>
    <property type="evidence" value="ECO:0007669"/>
    <property type="project" value="InterPro"/>
</dbReference>
<dbReference type="GO" id="GO:0005975">
    <property type="term" value="P:carbohydrate metabolic process"/>
    <property type="evidence" value="ECO:0007669"/>
    <property type="project" value="InterPro"/>
</dbReference>
<keyword evidence="4" id="KW-0449">Lipoprotein</keyword>
<keyword evidence="3" id="KW-0472">Membrane</keyword>
<evidence type="ECO:0000256" key="1">
    <source>
        <dbReference type="ARBA" id="ARBA00004609"/>
    </source>
</evidence>
<dbReference type="EMBL" id="JAQJZL010000008">
    <property type="protein sequence ID" value="KAJ6038772.1"/>
    <property type="molecule type" value="Genomic_DNA"/>
</dbReference>
<dbReference type="GO" id="GO:0005886">
    <property type="term" value="C:plasma membrane"/>
    <property type="evidence" value="ECO:0007669"/>
    <property type="project" value="UniProtKB-SubCell"/>
</dbReference>
<evidence type="ECO:0000313" key="7">
    <source>
        <dbReference type="EMBL" id="KAJ6038772.1"/>
    </source>
</evidence>
<dbReference type="GO" id="GO:0098552">
    <property type="term" value="C:side of membrane"/>
    <property type="evidence" value="ECO:0007669"/>
    <property type="project" value="UniProtKB-KW"/>
</dbReference>
<keyword evidence="2" id="KW-1003">Cell membrane</keyword>
<keyword evidence="3" id="KW-0325">Glycoprotein</keyword>
<dbReference type="PANTHER" id="PTHR10963">
    <property type="entry name" value="GLYCOSYL HYDROLASE-RELATED"/>
    <property type="match status" value="1"/>
</dbReference>
<feature type="chain" id="PRO_5042187766" evidence="5">
    <location>
        <begin position="18"/>
        <end position="325"/>
    </location>
</feature>
<dbReference type="SUPFAM" id="SSF49899">
    <property type="entry name" value="Concanavalin A-like lectins/glucanases"/>
    <property type="match status" value="1"/>
</dbReference>
<dbReference type="PANTHER" id="PTHR10963:SF60">
    <property type="entry name" value="GRAM-NEGATIVE BACTERIA-BINDING PROTEIN 1-RELATED"/>
    <property type="match status" value="1"/>
</dbReference>
<keyword evidence="3" id="KW-0336">GPI-anchor</keyword>
<evidence type="ECO:0000256" key="2">
    <source>
        <dbReference type="ARBA" id="ARBA00022475"/>
    </source>
</evidence>
<dbReference type="CDD" id="cd02182">
    <property type="entry name" value="GH16_Strep_laminarinase_like"/>
    <property type="match status" value="1"/>
</dbReference>
<comment type="subcellular location">
    <subcellularLocation>
        <location evidence="1">Cell membrane</location>
        <topology evidence="1">Lipid-anchor</topology>
        <topology evidence="1">GPI-anchor</topology>
    </subcellularLocation>
</comment>
<proteinExistence type="predicted"/>
<reference evidence="7" key="2">
    <citation type="submission" date="2023-01" db="EMBL/GenBank/DDBJ databases">
        <authorList>
            <person name="Petersen C."/>
        </authorList>
    </citation>
    <scope>NUCLEOTIDE SEQUENCE</scope>
    <source>
        <strain evidence="7">IBT 15450</strain>
    </source>
</reference>
<sequence>MLPFISVFYLFLGATAARKGFSHRHHHAVEERSPLLPSLAISLKLVNYQLTWHDEFEYHPYSLPSSEKWVFDLGTRYPTVDAPQNWGNNEAEIYTNSPANIHVTPFGTLAITPRLSSNGTWTSARIETRRSDFAAPAGGKLYIESRLRTGCAPSDRQRGIWPAFWALGTDFRPSYSGWPNVSEWDILEVVNGLPTVYSTLHCGYAPGGPCNEYNGIGNGGVAWTGCDWHTVGFQVDRRTAAGKHMGKNTWKKETLSWYLDGKKTFEISGSRFNDSATWEAIAHKGHFLLLNVAVGGNWPGQPNATTLDGEAVQMEVDYIRVWNSY</sequence>
<feature type="signal peptide" evidence="5">
    <location>
        <begin position="1"/>
        <end position="17"/>
    </location>
</feature>
<accession>A0AAD6IA33</accession>
<reference evidence="7" key="1">
    <citation type="journal article" date="2023" name="IMA Fungus">
        <title>Comparative genomic study of the Penicillium genus elucidates a diverse pangenome and 15 lateral gene transfer events.</title>
        <authorList>
            <person name="Petersen C."/>
            <person name="Sorensen T."/>
            <person name="Nielsen M.R."/>
            <person name="Sondergaard T.E."/>
            <person name="Sorensen J.L."/>
            <person name="Fitzpatrick D.A."/>
            <person name="Frisvad J.C."/>
            <person name="Nielsen K.L."/>
        </authorList>
    </citation>
    <scope>NUCLEOTIDE SEQUENCE</scope>
    <source>
        <strain evidence="7">IBT 15450</strain>
    </source>
</reference>
<evidence type="ECO:0000256" key="4">
    <source>
        <dbReference type="ARBA" id="ARBA00023288"/>
    </source>
</evidence>
<evidence type="ECO:0000256" key="3">
    <source>
        <dbReference type="ARBA" id="ARBA00022622"/>
    </source>
</evidence>
<dbReference type="InterPro" id="IPR050546">
    <property type="entry name" value="Glycosyl_Hydrlase_16"/>
</dbReference>
<dbReference type="Proteomes" id="UP001219568">
    <property type="component" value="Unassembled WGS sequence"/>
</dbReference>
<dbReference type="InterPro" id="IPR000757">
    <property type="entry name" value="Beta-glucanase-like"/>
</dbReference>
<feature type="domain" description="GH16" evidence="6">
    <location>
        <begin position="54"/>
        <end position="325"/>
    </location>
</feature>
<dbReference type="InterPro" id="IPR013320">
    <property type="entry name" value="ConA-like_dom_sf"/>
</dbReference>